<feature type="transmembrane region" description="Helical" evidence="5">
    <location>
        <begin position="312"/>
        <end position="335"/>
    </location>
</feature>
<evidence type="ECO:0000256" key="1">
    <source>
        <dbReference type="ARBA" id="ARBA00004141"/>
    </source>
</evidence>
<dbReference type="GO" id="GO:0022857">
    <property type="term" value="F:transmembrane transporter activity"/>
    <property type="evidence" value="ECO:0007669"/>
    <property type="project" value="InterPro"/>
</dbReference>
<comment type="subcellular location">
    <subcellularLocation>
        <location evidence="1">Membrane</location>
        <topology evidence="1">Multi-pass membrane protein</topology>
    </subcellularLocation>
</comment>
<feature type="transmembrane region" description="Helical" evidence="5">
    <location>
        <begin position="78"/>
        <end position="104"/>
    </location>
</feature>
<dbReference type="SUPFAM" id="SSF103473">
    <property type="entry name" value="MFS general substrate transporter"/>
    <property type="match status" value="1"/>
</dbReference>
<dbReference type="PANTHER" id="PTHR23502">
    <property type="entry name" value="MAJOR FACILITATOR SUPERFAMILY"/>
    <property type="match status" value="1"/>
</dbReference>
<keyword evidence="8" id="KW-1185">Reference proteome</keyword>
<feature type="transmembrane region" description="Helical" evidence="5">
    <location>
        <begin position="141"/>
        <end position="164"/>
    </location>
</feature>
<organism evidence="7 8">
    <name type="scientific">Lophiotrema nucula</name>
    <dbReference type="NCBI Taxonomy" id="690887"/>
    <lineage>
        <taxon>Eukaryota</taxon>
        <taxon>Fungi</taxon>
        <taxon>Dikarya</taxon>
        <taxon>Ascomycota</taxon>
        <taxon>Pezizomycotina</taxon>
        <taxon>Dothideomycetes</taxon>
        <taxon>Pleosporomycetidae</taxon>
        <taxon>Pleosporales</taxon>
        <taxon>Lophiotremataceae</taxon>
        <taxon>Lophiotrema</taxon>
    </lineage>
</organism>
<feature type="transmembrane region" description="Helical" evidence="5">
    <location>
        <begin position="116"/>
        <end position="135"/>
    </location>
</feature>
<dbReference type="InterPro" id="IPR036259">
    <property type="entry name" value="MFS_trans_sf"/>
</dbReference>
<dbReference type="AlphaFoldDB" id="A0A6A5Z526"/>
<protein>
    <submittedName>
        <fullName evidence="7">Major facilitator superfamily domain-containing protein</fullName>
    </submittedName>
</protein>
<name>A0A6A5Z526_9PLEO</name>
<dbReference type="InterPro" id="IPR011701">
    <property type="entry name" value="MFS"/>
</dbReference>
<dbReference type="PANTHER" id="PTHR23502:SF60">
    <property type="entry name" value="MAJOR FACILITATOR SUPERFAMILY (MFS) PROFILE DOMAIN-CONTAINING PROTEIN-RELATED"/>
    <property type="match status" value="1"/>
</dbReference>
<dbReference type="InterPro" id="IPR020846">
    <property type="entry name" value="MFS_dom"/>
</dbReference>
<evidence type="ECO:0000256" key="5">
    <source>
        <dbReference type="SAM" id="Phobius"/>
    </source>
</evidence>
<evidence type="ECO:0000256" key="3">
    <source>
        <dbReference type="ARBA" id="ARBA00022989"/>
    </source>
</evidence>
<dbReference type="OrthoDB" id="6770063at2759"/>
<feature type="transmembrane region" description="Helical" evidence="5">
    <location>
        <begin position="235"/>
        <end position="255"/>
    </location>
</feature>
<accession>A0A6A5Z526</accession>
<feature type="transmembrane region" description="Helical" evidence="5">
    <location>
        <begin position="450"/>
        <end position="468"/>
    </location>
</feature>
<dbReference type="Proteomes" id="UP000799770">
    <property type="component" value="Unassembled WGS sequence"/>
</dbReference>
<dbReference type="Gene3D" id="1.20.1250.20">
    <property type="entry name" value="MFS general substrate transporter like domains"/>
    <property type="match status" value="1"/>
</dbReference>
<evidence type="ECO:0000313" key="8">
    <source>
        <dbReference type="Proteomes" id="UP000799770"/>
    </source>
</evidence>
<evidence type="ECO:0000313" key="7">
    <source>
        <dbReference type="EMBL" id="KAF2113518.1"/>
    </source>
</evidence>
<dbReference type="EMBL" id="ML977327">
    <property type="protein sequence ID" value="KAF2113518.1"/>
    <property type="molecule type" value="Genomic_DNA"/>
</dbReference>
<reference evidence="7" key="1">
    <citation type="journal article" date="2020" name="Stud. Mycol.">
        <title>101 Dothideomycetes genomes: a test case for predicting lifestyles and emergence of pathogens.</title>
        <authorList>
            <person name="Haridas S."/>
            <person name="Albert R."/>
            <person name="Binder M."/>
            <person name="Bloem J."/>
            <person name="Labutti K."/>
            <person name="Salamov A."/>
            <person name="Andreopoulos B."/>
            <person name="Baker S."/>
            <person name="Barry K."/>
            <person name="Bills G."/>
            <person name="Bluhm B."/>
            <person name="Cannon C."/>
            <person name="Castanera R."/>
            <person name="Culley D."/>
            <person name="Daum C."/>
            <person name="Ezra D."/>
            <person name="Gonzalez J."/>
            <person name="Henrissat B."/>
            <person name="Kuo A."/>
            <person name="Liang C."/>
            <person name="Lipzen A."/>
            <person name="Lutzoni F."/>
            <person name="Magnuson J."/>
            <person name="Mondo S."/>
            <person name="Nolan M."/>
            <person name="Ohm R."/>
            <person name="Pangilinan J."/>
            <person name="Park H.-J."/>
            <person name="Ramirez L."/>
            <person name="Alfaro M."/>
            <person name="Sun H."/>
            <person name="Tritt A."/>
            <person name="Yoshinaga Y."/>
            <person name="Zwiers L.-H."/>
            <person name="Turgeon B."/>
            <person name="Goodwin S."/>
            <person name="Spatafora J."/>
            <person name="Crous P."/>
            <person name="Grigoriev I."/>
        </authorList>
    </citation>
    <scope>NUCLEOTIDE SEQUENCE</scope>
    <source>
        <strain evidence="7">CBS 627.86</strain>
    </source>
</reference>
<evidence type="ECO:0000256" key="4">
    <source>
        <dbReference type="ARBA" id="ARBA00023136"/>
    </source>
</evidence>
<proteinExistence type="predicted"/>
<keyword evidence="3 5" id="KW-1133">Transmembrane helix</keyword>
<feature type="transmembrane region" description="Helical" evidence="5">
    <location>
        <begin position="417"/>
        <end position="438"/>
    </location>
</feature>
<feature type="transmembrane region" description="Helical" evidence="5">
    <location>
        <begin position="391"/>
        <end position="411"/>
    </location>
</feature>
<feature type="domain" description="Major facilitator superfamily (MFS) profile" evidence="6">
    <location>
        <begin position="80"/>
        <end position="509"/>
    </location>
</feature>
<keyword evidence="4 5" id="KW-0472">Membrane</keyword>
<feature type="transmembrane region" description="Helical" evidence="5">
    <location>
        <begin position="176"/>
        <end position="194"/>
    </location>
</feature>
<dbReference type="PROSITE" id="PS50850">
    <property type="entry name" value="MFS"/>
    <property type="match status" value="1"/>
</dbReference>
<keyword evidence="2 5" id="KW-0812">Transmembrane</keyword>
<sequence length="521" mass="56749">MDVDEAKARPLPTSYPLEPPNRVAVFEQYQELLTTQKGNRDNIFIGGYTLRELDPHLVVLDEEPGTEHPRMWTSRKKIWATAYMAAFAFFSPFASTIFAPSLYVVMNGLRITDATIGALQISISMFAYAIGPLFLAPLSEIYGRVVILHIGNITFVAFSIGAGFCQTAAQFSICRFFSGLGGSAGIAVLGGFIADLWSLEQRPKASGIATLGPVLGPILGPVCGGWMSERASWRWALWVPAIASGVLLVAGLILLPETYAPRVLQMKLQKQRKSRSDEQLYTVLDFTPRPTSVKSLATQIFRPVVYLILDPALLLASWFFSVVFGVIYLVIVTYADVFALGYHHSVGIVGTDFLAVGIGMIIGSIATVKAMDALFKRDEAGKATYRPESRLISCIVGTALVVGGLFMYGFSALRAHFIVPLIGMFIFAMGSTNIFLALQLYTIDGFRFPASAFSTILRSIFAGAFPLFGPKLFGKLGIDWGVALLAFLVLGIGLPCIALLYVFGARLRKVGVKRVENFEGI</sequence>
<evidence type="ECO:0000256" key="2">
    <source>
        <dbReference type="ARBA" id="ARBA00022692"/>
    </source>
</evidence>
<feature type="transmembrane region" description="Helical" evidence="5">
    <location>
        <begin position="347"/>
        <end position="370"/>
    </location>
</feature>
<dbReference type="GO" id="GO:0005886">
    <property type="term" value="C:plasma membrane"/>
    <property type="evidence" value="ECO:0007669"/>
    <property type="project" value="TreeGrafter"/>
</dbReference>
<dbReference type="Pfam" id="PF07690">
    <property type="entry name" value="MFS_1"/>
    <property type="match status" value="1"/>
</dbReference>
<gene>
    <name evidence="7" type="ORF">BDV96DRAFT_495815</name>
</gene>
<feature type="transmembrane region" description="Helical" evidence="5">
    <location>
        <begin position="480"/>
        <end position="504"/>
    </location>
</feature>
<evidence type="ECO:0000259" key="6">
    <source>
        <dbReference type="PROSITE" id="PS50850"/>
    </source>
</evidence>